<evidence type="ECO:0008006" key="4">
    <source>
        <dbReference type="Google" id="ProtNLM"/>
    </source>
</evidence>
<feature type="compositionally biased region" description="Acidic residues" evidence="1">
    <location>
        <begin position="464"/>
        <end position="481"/>
    </location>
</feature>
<dbReference type="Proteomes" id="UP000281677">
    <property type="component" value="Unassembled WGS sequence"/>
</dbReference>
<feature type="region of interest" description="Disordered" evidence="1">
    <location>
        <begin position="162"/>
        <end position="187"/>
    </location>
</feature>
<dbReference type="VEuPathDB" id="FungiDB:BTJ68_08726"/>
<gene>
    <name evidence="2" type="ORF">D0859_05939</name>
</gene>
<dbReference type="SUPFAM" id="SSF54928">
    <property type="entry name" value="RNA-binding domain, RBD"/>
    <property type="match status" value="1"/>
</dbReference>
<feature type="region of interest" description="Disordered" evidence="1">
    <location>
        <begin position="462"/>
        <end position="530"/>
    </location>
</feature>
<sequence>MSRSGDMASSEKVTVDKAYFDALLRRADLHTSAQPFGRPDPLNVTVARTEYDSLLRISKEYELLKSALFQGGVTAETLDILISGAGSAGTRKDSGALGLKTGPDDFECQVPGYHSNLNYHHQTSLYQVEQWRRDGSVHSSTFRDSNSQQTRAGATLRVPSFSRQASYGAPPSSIANDYAFDDDDDNDDNLIEEGRPSILQPPGLHPSNERRTLYFSGFSDRTTYKDFVSVIKGGQLLSINLRPERSGTVTFLDGAEAFLAWSRRHDIYLHSKRVEVKWADRQYRLNNHIHHKVLHAGATRNLIIRNARSHGLTAAQIRADLDHIHNLVIIDICFRPSSPSSSAAAASGGTADRDNDSDDDDAYVETNAVHNALFARTCMMSRTGYKGCRIDFYPDQCASPLPIPAVISRSRGNRFGQLEPQRLRQRVMSRGRNVRGAVPAAGPGAAAAGGLVENRFEVLRLGDGDDGLEDEDEGDSDEDEVSVSIGTRRGRRRLAQARGGYDGYDGYDDEETITPGDGVRLCSSDSGTED</sequence>
<name>A0A3M7IWX9_HORWE</name>
<dbReference type="CDD" id="cd12261">
    <property type="entry name" value="RRM1_3_MRN1"/>
    <property type="match status" value="1"/>
</dbReference>
<comment type="caution">
    <text evidence="2">The sequence shown here is derived from an EMBL/GenBank/DDBJ whole genome shotgun (WGS) entry which is preliminary data.</text>
</comment>
<dbReference type="GO" id="GO:0003676">
    <property type="term" value="F:nucleic acid binding"/>
    <property type="evidence" value="ECO:0007669"/>
    <property type="project" value="InterPro"/>
</dbReference>
<evidence type="ECO:0000256" key="1">
    <source>
        <dbReference type="SAM" id="MobiDB-lite"/>
    </source>
</evidence>
<dbReference type="OrthoDB" id="2935572at2759"/>
<reference evidence="2 3" key="1">
    <citation type="journal article" date="2018" name="BMC Genomics">
        <title>Genomic evidence for intraspecific hybridization in a clonal and extremely halotolerant yeast.</title>
        <authorList>
            <person name="Gostincar C."/>
            <person name="Stajich J.E."/>
            <person name="Zupancic J."/>
            <person name="Zalar P."/>
            <person name="Gunde-Cimerman N."/>
        </authorList>
    </citation>
    <scope>NUCLEOTIDE SEQUENCE [LARGE SCALE GENOMIC DNA]</scope>
    <source>
        <strain evidence="2 3">EXF-120</strain>
    </source>
</reference>
<dbReference type="InterPro" id="IPR035979">
    <property type="entry name" value="RBD_domain_sf"/>
</dbReference>
<organism evidence="2 3">
    <name type="scientific">Hortaea werneckii</name>
    <name type="common">Black yeast</name>
    <name type="synonym">Cladosporium werneckii</name>
    <dbReference type="NCBI Taxonomy" id="91943"/>
    <lineage>
        <taxon>Eukaryota</taxon>
        <taxon>Fungi</taxon>
        <taxon>Dikarya</taxon>
        <taxon>Ascomycota</taxon>
        <taxon>Pezizomycotina</taxon>
        <taxon>Dothideomycetes</taxon>
        <taxon>Dothideomycetidae</taxon>
        <taxon>Mycosphaerellales</taxon>
        <taxon>Teratosphaeriaceae</taxon>
        <taxon>Hortaea</taxon>
    </lineage>
</organism>
<protein>
    <recommendedName>
        <fullName evidence="4">RRM domain-containing protein</fullName>
    </recommendedName>
</protein>
<dbReference type="EMBL" id="QWIT01000147">
    <property type="protein sequence ID" value="RMZ29957.1"/>
    <property type="molecule type" value="Genomic_DNA"/>
</dbReference>
<dbReference type="AlphaFoldDB" id="A0A3M7IWX9"/>
<evidence type="ECO:0000313" key="3">
    <source>
        <dbReference type="Proteomes" id="UP000281677"/>
    </source>
</evidence>
<accession>A0A3M7IWX9</accession>
<evidence type="ECO:0000313" key="2">
    <source>
        <dbReference type="EMBL" id="RMZ29957.1"/>
    </source>
</evidence>
<proteinExistence type="predicted"/>